<gene>
    <name evidence="1" type="ORF">A33K_12948</name>
</gene>
<keyword evidence="2" id="KW-1185">Reference proteome</keyword>
<dbReference type="Gene3D" id="2.30.30.830">
    <property type="match status" value="1"/>
</dbReference>
<proteinExistence type="predicted"/>
<evidence type="ECO:0000313" key="2">
    <source>
        <dbReference type="Proteomes" id="UP000004682"/>
    </source>
</evidence>
<organism evidence="1 2">
    <name type="scientific">Burkholderia humptydooensis MSMB43</name>
    <dbReference type="NCBI Taxonomy" id="441157"/>
    <lineage>
        <taxon>Bacteria</taxon>
        <taxon>Pseudomonadati</taxon>
        <taxon>Pseudomonadota</taxon>
        <taxon>Betaproteobacteria</taxon>
        <taxon>Burkholderiales</taxon>
        <taxon>Burkholderiaceae</taxon>
        <taxon>Burkholderia</taxon>
        <taxon>pseudomallei group</taxon>
    </lineage>
</organism>
<dbReference type="EMBL" id="JH692061">
    <property type="protein sequence ID" value="EIP89369.1"/>
    <property type="molecule type" value="Genomic_DNA"/>
</dbReference>
<protein>
    <submittedName>
        <fullName evidence="1">General secretion pathway protein C</fullName>
    </submittedName>
</protein>
<accession>A0ABN0GAM8</accession>
<name>A0ABN0GAM8_9BURK</name>
<dbReference type="Proteomes" id="UP000004682">
    <property type="component" value="Unassembled WGS sequence"/>
</dbReference>
<evidence type="ECO:0000313" key="1">
    <source>
        <dbReference type="EMBL" id="EIP89369.1"/>
    </source>
</evidence>
<sequence>MRMNALSIRLLSLALFAVLCATATYWVVTLSAHRAPLPAAAARTPVRTEDAAALFGGQLTRNPVQDIHLFGILALQRGAAAIVGIGGDAPHAVSLGSEIAQGAKLAEVRDRSIVVERNGARSEIFLPANTPSPAIYVR</sequence>
<reference evidence="2" key="1">
    <citation type="journal article" date="2012" name="J. Bacteriol.">
        <title>Revised Genome Sequence of Burkholderia thailandensis MSMB43 with Improved Annotation.</title>
        <authorList>
            <person name="Zhuo Y."/>
            <person name="Liu L."/>
            <person name="Wang Q."/>
            <person name="Liu X."/>
            <person name="Ren B."/>
            <person name="Liu M."/>
            <person name="Ni P."/>
            <person name="Cheng Y.Q."/>
            <person name="Zhang L."/>
        </authorList>
    </citation>
    <scope>NUCLEOTIDE SEQUENCE [LARGE SCALE GENOMIC DNA]</scope>
    <source>
        <strain evidence="2">MSMB43</strain>
    </source>
</reference>